<evidence type="ECO:0000313" key="1">
    <source>
        <dbReference type="EMBL" id="CAB5030810.1"/>
    </source>
</evidence>
<accession>A0A6J7RQU4</accession>
<proteinExistence type="predicted"/>
<organism evidence="1">
    <name type="scientific">freshwater metagenome</name>
    <dbReference type="NCBI Taxonomy" id="449393"/>
    <lineage>
        <taxon>unclassified sequences</taxon>
        <taxon>metagenomes</taxon>
        <taxon>ecological metagenomes</taxon>
    </lineage>
</organism>
<sequence>MWAYFLRIFICTIAVPSFSVTPPISPIVTPATITV</sequence>
<gene>
    <name evidence="1" type="ORF">UFOPK4175_00299</name>
</gene>
<dbReference type="AlphaFoldDB" id="A0A6J7RQU4"/>
<name>A0A6J7RQU4_9ZZZZ</name>
<dbReference type="EMBL" id="CAFBPX010000034">
    <property type="protein sequence ID" value="CAB5030810.1"/>
    <property type="molecule type" value="Genomic_DNA"/>
</dbReference>
<reference evidence="1" key="1">
    <citation type="submission" date="2020-05" db="EMBL/GenBank/DDBJ databases">
        <authorList>
            <person name="Chiriac C."/>
            <person name="Salcher M."/>
            <person name="Ghai R."/>
            <person name="Kavagutti S V."/>
        </authorList>
    </citation>
    <scope>NUCLEOTIDE SEQUENCE</scope>
</reference>
<protein>
    <submittedName>
        <fullName evidence="1">Unannotated protein</fullName>
    </submittedName>
</protein>